<keyword evidence="4" id="KW-1185">Reference proteome</keyword>
<reference evidence="3 4" key="1">
    <citation type="journal article" date="2019" name="Int. J. Syst. Evol. Microbiol.">
        <title>The Global Catalogue of Microorganisms (GCM) 10K type strain sequencing project: providing services to taxonomists for standard genome sequencing and annotation.</title>
        <authorList>
            <consortium name="The Broad Institute Genomics Platform"/>
            <consortium name="The Broad Institute Genome Sequencing Center for Infectious Disease"/>
            <person name="Wu L."/>
            <person name="Ma J."/>
        </authorList>
    </citation>
    <scope>NUCLEOTIDE SEQUENCE [LARGE SCALE GENOMIC DNA]</scope>
    <source>
        <strain evidence="3 4">GX21</strain>
    </source>
</reference>
<dbReference type="Pfam" id="PF00582">
    <property type="entry name" value="Usp"/>
    <property type="match status" value="2"/>
</dbReference>
<evidence type="ECO:0000313" key="3">
    <source>
        <dbReference type="EMBL" id="MFC7256227.1"/>
    </source>
</evidence>
<organism evidence="3 4">
    <name type="scientific">Haloplanus litoreus</name>
    <dbReference type="NCBI Taxonomy" id="767515"/>
    <lineage>
        <taxon>Archaea</taxon>
        <taxon>Methanobacteriati</taxon>
        <taxon>Methanobacteriota</taxon>
        <taxon>Stenosarchaea group</taxon>
        <taxon>Halobacteria</taxon>
        <taxon>Halobacteriales</taxon>
        <taxon>Haloferacaceae</taxon>
        <taxon>Haloplanus</taxon>
    </lineage>
</organism>
<evidence type="ECO:0000256" key="1">
    <source>
        <dbReference type="ARBA" id="ARBA00008791"/>
    </source>
</evidence>
<dbReference type="AlphaFoldDB" id="A0ABD5ZZY0"/>
<dbReference type="PRINTS" id="PR01438">
    <property type="entry name" value="UNVRSLSTRESS"/>
</dbReference>
<dbReference type="EMBL" id="JBHTAT010000001">
    <property type="protein sequence ID" value="MFC7256227.1"/>
    <property type="molecule type" value="Genomic_DNA"/>
</dbReference>
<feature type="domain" description="UspA" evidence="2">
    <location>
        <begin position="142"/>
        <end position="270"/>
    </location>
</feature>
<dbReference type="Proteomes" id="UP001596434">
    <property type="component" value="Unassembled WGS sequence"/>
</dbReference>
<evidence type="ECO:0000259" key="2">
    <source>
        <dbReference type="Pfam" id="PF00582"/>
    </source>
</evidence>
<dbReference type="SUPFAM" id="SSF52402">
    <property type="entry name" value="Adenine nucleotide alpha hydrolases-like"/>
    <property type="match status" value="2"/>
</dbReference>
<dbReference type="Gene3D" id="3.40.50.620">
    <property type="entry name" value="HUPs"/>
    <property type="match status" value="2"/>
</dbReference>
<dbReference type="InterPro" id="IPR006016">
    <property type="entry name" value="UspA"/>
</dbReference>
<gene>
    <name evidence="3" type="ORF">ACFQKE_13140</name>
</gene>
<proteinExistence type="inferred from homology"/>
<comment type="caution">
    <text evidence="3">The sequence shown here is derived from an EMBL/GenBank/DDBJ whole genome shotgun (WGS) entry which is preliminary data.</text>
</comment>
<accession>A0ABD5ZZY0</accession>
<dbReference type="InterPro" id="IPR006015">
    <property type="entry name" value="Universal_stress_UspA"/>
</dbReference>
<name>A0ABD5ZZY0_9EURY</name>
<protein>
    <submittedName>
        <fullName evidence="3">Universal stress protein</fullName>
    </submittedName>
</protein>
<sequence length="272" mass="28589">MYRILVPVDRDESRAAHQASYVARFPNAAESLDVTVLHVVPPDRFSTADDVAFADNGAAVTAADHVEAAGIQTTRLVADGGVAQEIVRTADDIDADEIVAGGRKRSGMTGVLLGSTVHDLMVSADRPVTLTGANSVLGEGTREVLVPVDRNADRARRQAEYVADLPGAETSVSATVFYVFRHQDYQGAPDHAFDDVEAAVETADYLESMGVSVDRVAVGGEVTRKIIGAAGDRDVDGIVMGGRKRSGVAKVLLGSTVQDVMLSASRPVTLTG</sequence>
<dbReference type="PANTHER" id="PTHR46268:SF6">
    <property type="entry name" value="UNIVERSAL STRESS PROTEIN UP12"/>
    <property type="match status" value="1"/>
</dbReference>
<dbReference type="PANTHER" id="PTHR46268">
    <property type="entry name" value="STRESS RESPONSE PROTEIN NHAX"/>
    <property type="match status" value="1"/>
</dbReference>
<dbReference type="RefSeq" id="WP_379704837.1">
    <property type="nucleotide sequence ID" value="NZ_JBHTAT010000001.1"/>
</dbReference>
<dbReference type="InterPro" id="IPR014729">
    <property type="entry name" value="Rossmann-like_a/b/a_fold"/>
</dbReference>
<comment type="similarity">
    <text evidence="1">Belongs to the universal stress protein A family.</text>
</comment>
<feature type="domain" description="UspA" evidence="2">
    <location>
        <begin position="3"/>
        <end position="130"/>
    </location>
</feature>
<dbReference type="CDD" id="cd00293">
    <property type="entry name" value="USP-like"/>
    <property type="match status" value="2"/>
</dbReference>
<dbReference type="GeneID" id="96954612"/>
<evidence type="ECO:0000313" key="4">
    <source>
        <dbReference type="Proteomes" id="UP001596434"/>
    </source>
</evidence>